<dbReference type="PANTHER" id="PTHR35707:SF1">
    <property type="entry name" value="SPC7 KINETOCHORE PROTEIN DOMAIN-CONTAINING PROTEIN"/>
    <property type="match status" value="1"/>
</dbReference>
<name>A0AA86SBM4_9FABA</name>
<reference evidence="2" key="1">
    <citation type="submission" date="2023-10" db="EMBL/GenBank/DDBJ databases">
        <authorList>
            <person name="Domelevo Entfellner J.-B."/>
        </authorList>
    </citation>
    <scope>NUCLEOTIDE SEQUENCE</scope>
</reference>
<feature type="region of interest" description="Disordered" evidence="1">
    <location>
        <begin position="167"/>
        <end position="224"/>
    </location>
</feature>
<sequence length="695" mass="77848">MLTDDDDFHGPVSASFIRPERLSDSGGASDDVTMDSTVFSMHYRSIARSDSGDINTRQLGLTSSSSHGSFMEVTEAKRPFEVVLDAESASGDSNDMSIEGEHQRSYQFDRVSRAFDALLAEVAVKDSPQHNLEGSASSPVTQLHQIQPSVSSIKEIKEFSKETSAAVLSELDSENPNRGTPLEVNEYRRQVLDSDHKSRRKQLSMSSPDSFRRTRNITPPIEQSGLLGPEVRIARGTSPSSGHRSILKMKTLEATPTMLDLKEGMNRLKARLSKYSPGFSLSDKKDPKYKQDESCQTPSLQEKLFKLTPESNIRKGLVDSNDHGIYSSKNNCKSGQHEEILDTKVHEKNLILISDHVSYNDRNPKPVEMETSSLQMTHVTKVVNMALADTTAERGKDEIPVPSPSIPGVTTWLHSLQDPSKGNLDDHGHDNSYHSVLQVAQSALTLSGVEISSGKKRKGVEMLSNGDNIDKIDRIHGSPEVHENGNGDLQLVLEQTDSMRSEREKLGDQTWNDDDLILKKFLAGTNQLLPPLVDKLNLRLIGRLEDILIHQQKVKKFEILCSEIQSQHTTINPPDILRDKRIVETRILLYNIAYEKAKLQLLHVKRDKLLKKVQQISSGLQECELIKLNFIIPSSSKSWPMDTQADDSHIRTKLFNSQGKCQIRHGYWEIQIALLGGLSWEYIKRGCPFSGSRYH</sequence>
<dbReference type="EMBL" id="OY731401">
    <property type="protein sequence ID" value="CAJ1950991.1"/>
    <property type="molecule type" value="Genomic_DNA"/>
</dbReference>
<dbReference type="Proteomes" id="UP001189624">
    <property type="component" value="Chromosome 4"/>
</dbReference>
<feature type="compositionally biased region" description="Basic and acidic residues" evidence="1">
    <location>
        <begin position="185"/>
        <end position="196"/>
    </location>
</feature>
<evidence type="ECO:0000256" key="1">
    <source>
        <dbReference type="SAM" id="MobiDB-lite"/>
    </source>
</evidence>
<dbReference type="PANTHER" id="PTHR35707">
    <property type="entry name" value="OS06G0608100 PROTEIN"/>
    <property type="match status" value="1"/>
</dbReference>
<keyword evidence="3" id="KW-1185">Reference proteome</keyword>
<protein>
    <submittedName>
        <fullName evidence="2">Uncharacterized protein</fullName>
    </submittedName>
</protein>
<evidence type="ECO:0000313" key="2">
    <source>
        <dbReference type="EMBL" id="CAJ1950991.1"/>
    </source>
</evidence>
<proteinExistence type="predicted"/>
<accession>A0AA86SBM4</accession>
<organism evidence="2 3">
    <name type="scientific">Sphenostylis stenocarpa</name>
    <dbReference type="NCBI Taxonomy" id="92480"/>
    <lineage>
        <taxon>Eukaryota</taxon>
        <taxon>Viridiplantae</taxon>
        <taxon>Streptophyta</taxon>
        <taxon>Embryophyta</taxon>
        <taxon>Tracheophyta</taxon>
        <taxon>Spermatophyta</taxon>
        <taxon>Magnoliopsida</taxon>
        <taxon>eudicotyledons</taxon>
        <taxon>Gunneridae</taxon>
        <taxon>Pentapetalae</taxon>
        <taxon>rosids</taxon>
        <taxon>fabids</taxon>
        <taxon>Fabales</taxon>
        <taxon>Fabaceae</taxon>
        <taxon>Papilionoideae</taxon>
        <taxon>50 kb inversion clade</taxon>
        <taxon>NPAAA clade</taxon>
        <taxon>indigoferoid/millettioid clade</taxon>
        <taxon>Phaseoleae</taxon>
        <taxon>Sphenostylis</taxon>
    </lineage>
</organism>
<gene>
    <name evidence="2" type="ORF">AYBTSS11_LOCUS14541</name>
</gene>
<feature type="region of interest" description="Disordered" evidence="1">
    <location>
        <begin position="1"/>
        <end position="33"/>
    </location>
</feature>
<evidence type="ECO:0000313" key="3">
    <source>
        <dbReference type="Proteomes" id="UP001189624"/>
    </source>
</evidence>
<dbReference type="Gramene" id="rna-AYBTSS11_LOCUS14541">
    <property type="protein sequence ID" value="CAJ1950991.1"/>
    <property type="gene ID" value="gene-AYBTSS11_LOCUS14541"/>
</dbReference>
<dbReference type="AlphaFoldDB" id="A0AA86SBM4"/>